<comment type="caution">
    <text evidence="10">The sequence shown here is derived from an EMBL/GenBank/DDBJ whole genome shotgun (WGS) entry which is preliminary data.</text>
</comment>
<evidence type="ECO:0000256" key="7">
    <source>
        <dbReference type="ARBA" id="ARBA00023010"/>
    </source>
</evidence>
<dbReference type="GO" id="GO:0005886">
    <property type="term" value="C:plasma membrane"/>
    <property type="evidence" value="ECO:0007669"/>
    <property type="project" value="UniProtKB-SubCell"/>
</dbReference>
<comment type="similarity">
    <text evidence="2 9">Belongs to the SecG family.</text>
</comment>
<dbReference type="NCBIfam" id="TIGR00810">
    <property type="entry name" value="secG"/>
    <property type="match status" value="1"/>
</dbReference>
<dbReference type="EMBL" id="SRMO01000054">
    <property type="protein sequence ID" value="TGG93105.1"/>
    <property type="molecule type" value="Genomic_DNA"/>
</dbReference>
<evidence type="ECO:0000256" key="2">
    <source>
        <dbReference type="ARBA" id="ARBA00008445"/>
    </source>
</evidence>
<evidence type="ECO:0000256" key="9">
    <source>
        <dbReference type="RuleBase" id="RU365087"/>
    </source>
</evidence>
<evidence type="ECO:0000256" key="3">
    <source>
        <dbReference type="ARBA" id="ARBA00022448"/>
    </source>
</evidence>
<feature type="transmembrane region" description="Helical" evidence="9">
    <location>
        <begin position="56"/>
        <end position="76"/>
    </location>
</feature>
<keyword evidence="5 9" id="KW-0653">Protein transport</keyword>
<evidence type="ECO:0000256" key="1">
    <source>
        <dbReference type="ARBA" id="ARBA00004141"/>
    </source>
</evidence>
<accession>A0A524RP23</accession>
<keyword evidence="8 9" id="KW-0472">Membrane</keyword>
<protein>
    <recommendedName>
        <fullName evidence="9">Protein-export membrane protein SecG</fullName>
    </recommendedName>
</protein>
<dbReference type="Proteomes" id="UP000317990">
    <property type="component" value="Unassembled WGS sequence"/>
</dbReference>
<organism evidence="10 11">
    <name type="scientific">Aphanocapsa feldmannii 277cV</name>
    <dbReference type="NCBI Taxonomy" id="2507553"/>
    <lineage>
        <taxon>Bacteria</taxon>
        <taxon>Bacillati</taxon>
        <taxon>Cyanobacteriota</taxon>
        <taxon>Cyanophyceae</taxon>
        <taxon>Oscillatoriophycideae</taxon>
        <taxon>Chroococcales</taxon>
        <taxon>Microcystaceae</taxon>
        <taxon>Aphanocapsa</taxon>
    </lineage>
</organism>
<dbReference type="GO" id="GO:0009306">
    <property type="term" value="P:protein secretion"/>
    <property type="evidence" value="ECO:0007669"/>
    <property type="project" value="UniProtKB-UniRule"/>
</dbReference>
<keyword evidence="3 9" id="KW-0813">Transport</keyword>
<evidence type="ECO:0000256" key="6">
    <source>
        <dbReference type="ARBA" id="ARBA00022989"/>
    </source>
</evidence>
<gene>
    <name evidence="10" type="primary">secG</name>
    <name evidence="10" type="ORF">ERJ67_04460</name>
</gene>
<dbReference type="InterPro" id="IPR004692">
    <property type="entry name" value="SecG"/>
</dbReference>
<dbReference type="AlphaFoldDB" id="A0A524RP23"/>
<keyword evidence="4 9" id="KW-0812">Transmembrane</keyword>
<evidence type="ECO:0000256" key="8">
    <source>
        <dbReference type="ARBA" id="ARBA00023136"/>
    </source>
</evidence>
<keyword evidence="9" id="KW-1003">Cell membrane</keyword>
<keyword evidence="6 9" id="KW-1133">Transmembrane helix</keyword>
<name>A0A524RP23_9CHRO</name>
<comment type="function">
    <text evidence="9">Involved in protein export. Participates in an early event of protein translocation.</text>
</comment>
<dbReference type="GO" id="GO:0015450">
    <property type="term" value="F:protein-transporting ATPase activity"/>
    <property type="evidence" value="ECO:0007669"/>
    <property type="project" value="UniProtKB-UniRule"/>
</dbReference>
<evidence type="ECO:0000256" key="4">
    <source>
        <dbReference type="ARBA" id="ARBA00022692"/>
    </source>
</evidence>
<sequence length="77" mass="7894">MVTTSLISIWAASAVLLVITVLLHSPKGDGMGGLATGAGGSMFTSARSAENTLNKVTWTLVMIFMVLAVVLSAGWLG</sequence>
<evidence type="ECO:0000313" key="10">
    <source>
        <dbReference type="EMBL" id="TGG93105.1"/>
    </source>
</evidence>
<dbReference type="Pfam" id="PF03840">
    <property type="entry name" value="SecG"/>
    <property type="match status" value="1"/>
</dbReference>
<evidence type="ECO:0000313" key="11">
    <source>
        <dbReference type="Proteomes" id="UP000317990"/>
    </source>
</evidence>
<proteinExistence type="inferred from homology"/>
<feature type="transmembrane region" description="Helical" evidence="9">
    <location>
        <begin position="6"/>
        <end position="23"/>
    </location>
</feature>
<reference evidence="10 11" key="1">
    <citation type="journal article" date="2019" name="mSystems">
        <title>Life at home and on the roam: Genomic adaptions reflect the dual lifestyle of an intracellular, facultative symbiont.</title>
        <authorList>
            <person name="Burgsdorf I."/>
        </authorList>
    </citation>
    <scope>NUCLEOTIDE SEQUENCE [LARGE SCALE GENOMIC DNA]</scope>
    <source>
        <strain evidence="10">277cV</strain>
    </source>
</reference>
<evidence type="ECO:0000256" key="5">
    <source>
        <dbReference type="ARBA" id="ARBA00022927"/>
    </source>
</evidence>
<comment type="subcellular location">
    <subcellularLocation>
        <location evidence="9">Cell membrane</location>
        <topology evidence="9">Multi-pass membrane protein</topology>
    </subcellularLocation>
    <subcellularLocation>
        <location evidence="1">Membrane</location>
        <topology evidence="1">Multi-pass membrane protein</topology>
    </subcellularLocation>
</comment>
<keyword evidence="7 9" id="KW-0811">Translocation</keyword>